<dbReference type="Proteomes" id="UP000191987">
    <property type="component" value="Unassembled WGS sequence"/>
</dbReference>
<name>A0A1S7S304_9HYPH</name>
<gene>
    <name evidence="1" type="ORF">AGR7C_pAt0124</name>
</gene>
<accession>A0A1S7S304</accession>
<proteinExistence type="predicted"/>
<organism evidence="1 2">
    <name type="scientific">Agrobacterium deltaense Zutra 3/1</name>
    <dbReference type="NCBI Taxonomy" id="1183427"/>
    <lineage>
        <taxon>Bacteria</taxon>
        <taxon>Pseudomonadati</taxon>
        <taxon>Pseudomonadota</taxon>
        <taxon>Alphaproteobacteria</taxon>
        <taxon>Hyphomicrobiales</taxon>
        <taxon>Rhizobiaceae</taxon>
        <taxon>Rhizobium/Agrobacterium group</taxon>
        <taxon>Agrobacterium</taxon>
    </lineage>
</organism>
<dbReference type="AlphaFoldDB" id="A0A1S7S304"/>
<evidence type="ECO:0000313" key="1">
    <source>
        <dbReference type="EMBL" id="CUX61850.1"/>
    </source>
</evidence>
<sequence length="40" mass="4241">MKAARGVHFSALETFDAFNSATKSFGVSGESYLAVLECPT</sequence>
<reference evidence="1 2" key="1">
    <citation type="submission" date="2016-01" db="EMBL/GenBank/DDBJ databases">
        <authorList>
            <person name="Oliw E.H."/>
        </authorList>
    </citation>
    <scope>NUCLEOTIDE SEQUENCE [LARGE SCALE GENOMIC DNA]</scope>
    <source>
        <strain evidence="1 2">Zutra 3-1</strain>
    </source>
</reference>
<evidence type="ECO:0000313" key="2">
    <source>
        <dbReference type="Proteomes" id="UP000191987"/>
    </source>
</evidence>
<dbReference type="EMBL" id="FBWG01000049">
    <property type="protein sequence ID" value="CUX61850.1"/>
    <property type="molecule type" value="Genomic_DNA"/>
</dbReference>
<protein>
    <submittedName>
        <fullName evidence="1">Uncharacterized protein</fullName>
    </submittedName>
</protein>